<dbReference type="PANTHER" id="PTHR30038">
    <property type="entry name" value="ALDEHYDE FERREDOXIN OXIDOREDUCTASE"/>
    <property type="match status" value="1"/>
</dbReference>
<name>A0A382I4T1_9ZZZZ</name>
<dbReference type="EMBL" id="UINC01065056">
    <property type="protein sequence ID" value="SVB94322.1"/>
    <property type="molecule type" value="Genomic_DNA"/>
</dbReference>
<evidence type="ECO:0000256" key="1">
    <source>
        <dbReference type="ARBA" id="ARBA00001966"/>
    </source>
</evidence>
<dbReference type="InterPro" id="IPR013984">
    <property type="entry name" value="Ald_Fedxn_OxRdtase_dom2"/>
</dbReference>
<dbReference type="SUPFAM" id="SSF48310">
    <property type="entry name" value="Aldehyde ferredoxin oxidoreductase, C-terminal domains"/>
    <property type="match status" value="1"/>
</dbReference>
<gene>
    <name evidence="8" type="ORF">METZ01_LOCUS247176</name>
</gene>
<evidence type="ECO:0000313" key="8">
    <source>
        <dbReference type="EMBL" id="SVB94322.1"/>
    </source>
</evidence>
<dbReference type="InterPro" id="IPR051919">
    <property type="entry name" value="W-dependent_AOR"/>
</dbReference>
<sequence length="452" mass="48573">MNMAWAQEYLGTRGLATKYLWESMDPSADPMGPENVLIFATGPLTGTMASTSGRYAVVTKGPLTGAIACSNSGGKFGAELKYAGYDLLLIEGRSEVPVYLLIQDEKITLEPADEIWGATVWNTEDWIRNRHSNPQLKVATIGVAGEQGVRYAAVINDLHRAAGRSGVGAVMGSKNLKAVATRGTHGVGVKDPARFMEAANHAKRLLVESAGRAALTKYGTNEMLTTQQAFGGLPTRNFQEVQFEGADKIDGAAMLRTAEDGHRNLVTNKACFGCTIACGRIAHIREDHFTIVNRKEYWHASGGLEYETAFAVGSAVGVDDIDACTFTGYLTNEHGMDPISFGVTLAAAMELYEMGVITKDDTDGIELTFGNAEALTVMAEKTGKQEGFGKILGMGSKRMCEKYGHPELSMSVKGQEFAGYDSRALQGMGLGYATGNRGACHLKHDTFDADYN</sequence>
<comment type="cofactor">
    <cofactor evidence="1">
        <name>[4Fe-4S] cluster</name>
        <dbReference type="ChEBI" id="CHEBI:49883"/>
    </cofactor>
</comment>
<organism evidence="8">
    <name type="scientific">marine metagenome</name>
    <dbReference type="NCBI Taxonomy" id="408172"/>
    <lineage>
        <taxon>unclassified sequences</taxon>
        <taxon>metagenomes</taxon>
        <taxon>ecological metagenomes</taxon>
    </lineage>
</organism>
<evidence type="ECO:0000259" key="7">
    <source>
        <dbReference type="SMART" id="SM00790"/>
    </source>
</evidence>
<dbReference type="InterPro" id="IPR036503">
    <property type="entry name" value="Ald_Fedxn_OxRdtase_N_sf"/>
</dbReference>
<evidence type="ECO:0000256" key="3">
    <source>
        <dbReference type="ARBA" id="ARBA00022485"/>
    </source>
</evidence>
<dbReference type="SUPFAM" id="SSF56228">
    <property type="entry name" value="Aldehyde ferredoxin oxidoreductase, N-terminal domain"/>
    <property type="match status" value="1"/>
</dbReference>
<keyword evidence="3" id="KW-0004">4Fe-4S</keyword>
<comment type="similarity">
    <text evidence="2">Belongs to the AOR/FOR family.</text>
</comment>
<dbReference type="PANTHER" id="PTHR30038:SF0">
    <property type="entry name" value="TUNGSTEN-CONTAINING ALDEHYDE FERREDOXIN OXIDOREDUCTASE"/>
    <property type="match status" value="1"/>
</dbReference>
<evidence type="ECO:0000256" key="6">
    <source>
        <dbReference type="ARBA" id="ARBA00023014"/>
    </source>
</evidence>
<dbReference type="GO" id="GO:0051539">
    <property type="term" value="F:4 iron, 4 sulfur cluster binding"/>
    <property type="evidence" value="ECO:0007669"/>
    <property type="project" value="UniProtKB-KW"/>
</dbReference>
<evidence type="ECO:0000256" key="4">
    <source>
        <dbReference type="ARBA" id="ARBA00022723"/>
    </source>
</evidence>
<dbReference type="GO" id="GO:0009055">
    <property type="term" value="F:electron transfer activity"/>
    <property type="evidence" value="ECO:0007669"/>
    <property type="project" value="InterPro"/>
</dbReference>
<evidence type="ECO:0000256" key="2">
    <source>
        <dbReference type="ARBA" id="ARBA00011032"/>
    </source>
</evidence>
<evidence type="ECO:0000256" key="5">
    <source>
        <dbReference type="ARBA" id="ARBA00023004"/>
    </source>
</evidence>
<dbReference type="InterPro" id="IPR013983">
    <property type="entry name" value="Ald_Fedxn_OxRdtase_N"/>
</dbReference>
<protein>
    <recommendedName>
        <fullName evidence="7">Aldehyde ferredoxin oxidoreductase N-terminal domain-containing protein</fullName>
    </recommendedName>
</protein>
<dbReference type="InterPro" id="IPR036021">
    <property type="entry name" value="Tungsten_al_ferr_oxy-like_C"/>
</dbReference>
<dbReference type="Gene3D" id="1.10.569.10">
    <property type="entry name" value="Aldehyde Ferredoxin Oxidoreductase Protein, subunit A, domain 2"/>
    <property type="match status" value="1"/>
</dbReference>
<feature type="domain" description="Aldehyde ferredoxin oxidoreductase N-terminal" evidence="7">
    <location>
        <begin position="1"/>
        <end position="185"/>
    </location>
</feature>
<dbReference type="Gene3D" id="3.60.9.10">
    <property type="entry name" value="Aldehyde ferredoxin oxidoreductase, N-terminal domain"/>
    <property type="match status" value="1"/>
</dbReference>
<reference evidence="8" key="1">
    <citation type="submission" date="2018-05" db="EMBL/GenBank/DDBJ databases">
        <authorList>
            <person name="Lanie J.A."/>
            <person name="Ng W.-L."/>
            <person name="Kazmierczak K.M."/>
            <person name="Andrzejewski T.M."/>
            <person name="Davidsen T.M."/>
            <person name="Wayne K.J."/>
            <person name="Tettelin H."/>
            <person name="Glass J.I."/>
            <person name="Rusch D."/>
            <person name="Podicherti R."/>
            <person name="Tsui H.-C.T."/>
            <person name="Winkler M.E."/>
        </authorList>
    </citation>
    <scope>NUCLEOTIDE SEQUENCE</scope>
</reference>
<dbReference type="GO" id="GO:0046872">
    <property type="term" value="F:metal ion binding"/>
    <property type="evidence" value="ECO:0007669"/>
    <property type="project" value="UniProtKB-KW"/>
</dbReference>
<proteinExistence type="inferred from homology"/>
<dbReference type="AlphaFoldDB" id="A0A382I4T1"/>
<keyword evidence="4" id="KW-0479">Metal-binding</keyword>
<accession>A0A382I4T1</accession>
<dbReference type="SMART" id="SM00790">
    <property type="entry name" value="AFOR_N"/>
    <property type="match status" value="1"/>
</dbReference>
<dbReference type="Pfam" id="PF01314">
    <property type="entry name" value="AFOR_C"/>
    <property type="match status" value="1"/>
</dbReference>
<dbReference type="InterPro" id="IPR001203">
    <property type="entry name" value="OxRdtase_Ald_Fedxn_C"/>
</dbReference>
<feature type="non-terminal residue" evidence="8">
    <location>
        <position position="452"/>
    </location>
</feature>
<dbReference type="GO" id="GO:0016625">
    <property type="term" value="F:oxidoreductase activity, acting on the aldehyde or oxo group of donors, iron-sulfur protein as acceptor"/>
    <property type="evidence" value="ECO:0007669"/>
    <property type="project" value="InterPro"/>
</dbReference>
<keyword evidence="5" id="KW-0408">Iron</keyword>
<keyword evidence="6" id="KW-0411">Iron-sulfur</keyword>
<dbReference type="Pfam" id="PF02730">
    <property type="entry name" value="AFOR_N"/>
    <property type="match status" value="1"/>
</dbReference>